<evidence type="ECO:0000256" key="2">
    <source>
        <dbReference type="SAM" id="SignalP"/>
    </source>
</evidence>
<dbReference type="AlphaFoldDB" id="A0A0P0EHH4"/>
<dbReference type="GeneID" id="56450789"/>
<keyword evidence="4" id="KW-0614">Plasmid</keyword>
<gene>
    <name evidence="4" type="ORF">D3868_24095</name>
    <name evidence="3" type="ORF">SIM66_30075</name>
</gene>
<dbReference type="InterPro" id="IPR021457">
    <property type="entry name" value="DUF3108"/>
</dbReference>
<dbReference type="EMBL" id="JAWXYC010000005">
    <property type="protein sequence ID" value="MDX5955422.1"/>
    <property type="molecule type" value="Genomic_DNA"/>
</dbReference>
<dbReference type="RefSeq" id="WP_035680596.1">
    <property type="nucleotide sequence ID" value="NZ_CP012916.1"/>
</dbReference>
<dbReference type="KEGG" id="abf:AMK58_23815"/>
<accession>A0A0P0EHH4</accession>
<evidence type="ECO:0000313" key="6">
    <source>
        <dbReference type="Proteomes" id="UP001277471"/>
    </source>
</evidence>
<dbReference type="Pfam" id="PF11306">
    <property type="entry name" value="DUF3108"/>
    <property type="match status" value="1"/>
</dbReference>
<dbReference type="Proteomes" id="UP000298774">
    <property type="component" value="Plasmid p2"/>
</dbReference>
<evidence type="ECO:0000313" key="5">
    <source>
        <dbReference type="Proteomes" id="UP000298774"/>
    </source>
</evidence>
<proteinExistence type="predicted"/>
<dbReference type="EMBL" id="CP032341">
    <property type="protein sequence ID" value="QCO12117.1"/>
    <property type="molecule type" value="Genomic_DNA"/>
</dbReference>
<keyword evidence="6" id="KW-1185">Reference proteome</keyword>
<sequence>MKRILLAAGLLILSPAAGRAATLELDFAAYGGGVSLARGSVVLTEAAEGGASRYRAALEAEAVPWLGLFTNFRYRAESAGRLEAGTAEPDRFRGERRLRRKQDIMTLSFGPDGVDVTADPPLSPDKAARVPPDSRRGSIDPLSAGAAVILTASRAGGCGGRYPVYDGRRRYDIIMTPQGKGDLPSSRYRIATGTAEVCAVTVRPVAGFEGDRDRDRFFAEGVERKATVWFARAPESGRVVPVTVEVPTDTMTVLVHTVGVKAGS</sequence>
<geneLocation type="plasmid" evidence="4 5">
    <name>p2</name>
</geneLocation>
<evidence type="ECO:0000313" key="3">
    <source>
        <dbReference type="EMBL" id="MDX5955422.1"/>
    </source>
</evidence>
<keyword evidence="2" id="KW-0732">Signal</keyword>
<feature type="signal peptide" evidence="2">
    <location>
        <begin position="1"/>
        <end position="20"/>
    </location>
</feature>
<protein>
    <submittedName>
        <fullName evidence="4">DUF3108 domain-containing protein</fullName>
    </submittedName>
</protein>
<evidence type="ECO:0000313" key="4">
    <source>
        <dbReference type="EMBL" id="QCO12117.1"/>
    </source>
</evidence>
<dbReference type="Proteomes" id="UP001277471">
    <property type="component" value="Unassembled WGS sequence"/>
</dbReference>
<feature type="compositionally biased region" description="Basic and acidic residues" evidence="1">
    <location>
        <begin position="126"/>
        <end position="137"/>
    </location>
</feature>
<reference evidence="4 5" key="1">
    <citation type="submission" date="2018-09" db="EMBL/GenBank/DDBJ databases">
        <title>Whole genome based analysis of evolution and adaptive divergence in Indian and Brazilian strains of Azospirillum brasilense.</title>
        <authorList>
            <person name="Singh C."/>
            <person name="Tripathi A.K."/>
        </authorList>
    </citation>
    <scope>NUCLEOTIDE SEQUENCE [LARGE SCALE GENOMIC DNA]</scope>
    <source>
        <strain evidence="4 5">MTCC4038</strain>
        <plasmid evidence="4 5">p2</plasmid>
    </source>
</reference>
<feature type="chain" id="PRO_5030012636" evidence="2">
    <location>
        <begin position="21"/>
        <end position="264"/>
    </location>
</feature>
<evidence type="ECO:0000256" key="1">
    <source>
        <dbReference type="SAM" id="MobiDB-lite"/>
    </source>
</evidence>
<organism evidence="4 5">
    <name type="scientific">Azospirillum brasilense</name>
    <dbReference type="NCBI Taxonomy" id="192"/>
    <lineage>
        <taxon>Bacteria</taxon>
        <taxon>Pseudomonadati</taxon>
        <taxon>Pseudomonadota</taxon>
        <taxon>Alphaproteobacteria</taxon>
        <taxon>Rhodospirillales</taxon>
        <taxon>Azospirillaceae</taxon>
        <taxon>Azospirillum</taxon>
    </lineage>
</organism>
<feature type="region of interest" description="Disordered" evidence="1">
    <location>
        <begin position="115"/>
        <end position="137"/>
    </location>
</feature>
<reference evidence="3 6" key="2">
    <citation type="submission" date="2023-11" db="EMBL/GenBank/DDBJ databases">
        <title>MicrobeMod: A computational toolkit for identifying prokaryotic methylation and restriction-modification with nanopore sequencing.</title>
        <authorList>
            <person name="Crits-Christoph A."/>
            <person name="Kang S.C."/>
            <person name="Lee H."/>
            <person name="Ostrov N."/>
        </authorList>
    </citation>
    <scope>NUCLEOTIDE SEQUENCE [LARGE SCALE GENOMIC DNA]</scope>
    <source>
        <strain evidence="3 6">ATCC 29145</strain>
    </source>
</reference>
<name>A0A0P0EHH4_AZOBR</name>